<dbReference type="GO" id="GO:0005507">
    <property type="term" value="F:copper ion binding"/>
    <property type="evidence" value="ECO:0007669"/>
    <property type="project" value="InterPro"/>
</dbReference>
<dbReference type="PANTHER" id="PTHR28088">
    <property type="entry name" value="TRANSCRIPTIONAL ACTIVATOR HAA1-RELATED"/>
    <property type="match status" value="1"/>
</dbReference>
<feature type="compositionally biased region" description="Acidic residues" evidence="8">
    <location>
        <begin position="104"/>
        <end position="114"/>
    </location>
</feature>
<keyword evidence="6" id="KW-0804">Transcription</keyword>
<feature type="compositionally biased region" description="Low complexity" evidence="8">
    <location>
        <begin position="195"/>
        <end position="228"/>
    </location>
</feature>
<dbReference type="Gene3D" id="3.90.430.10">
    <property type="entry name" value="Copper fist DNA-binding domain"/>
    <property type="match status" value="1"/>
</dbReference>
<feature type="compositionally biased region" description="Polar residues" evidence="8">
    <location>
        <begin position="169"/>
        <end position="194"/>
    </location>
</feature>
<accession>A0AAE0MHR7</accession>
<keyword evidence="3" id="KW-0862">Zinc</keyword>
<reference evidence="10" key="1">
    <citation type="journal article" date="2023" name="Mol. Phylogenet. Evol.">
        <title>Genome-scale phylogeny and comparative genomics of the fungal order Sordariales.</title>
        <authorList>
            <person name="Hensen N."/>
            <person name="Bonometti L."/>
            <person name="Westerberg I."/>
            <person name="Brannstrom I.O."/>
            <person name="Guillou S."/>
            <person name="Cros-Aarteil S."/>
            <person name="Calhoun S."/>
            <person name="Haridas S."/>
            <person name="Kuo A."/>
            <person name="Mondo S."/>
            <person name="Pangilinan J."/>
            <person name="Riley R."/>
            <person name="LaButti K."/>
            <person name="Andreopoulos B."/>
            <person name="Lipzen A."/>
            <person name="Chen C."/>
            <person name="Yan M."/>
            <person name="Daum C."/>
            <person name="Ng V."/>
            <person name="Clum A."/>
            <person name="Steindorff A."/>
            <person name="Ohm R.A."/>
            <person name="Martin F."/>
            <person name="Silar P."/>
            <person name="Natvig D.O."/>
            <person name="Lalanne C."/>
            <person name="Gautier V."/>
            <person name="Ament-Velasquez S.L."/>
            <person name="Kruys A."/>
            <person name="Hutchinson M.I."/>
            <person name="Powell A.J."/>
            <person name="Barry K."/>
            <person name="Miller A.N."/>
            <person name="Grigoriev I.V."/>
            <person name="Debuchy R."/>
            <person name="Gladieux P."/>
            <person name="Hiltunen Thoren M."/>
            <person name="Johannesson H."/>
        </authorList>
    </citation>
    <scope>NUCLEOTIDE SEQUENCE</scope>
    <source>
        <strain evidence="10">SMH4131-1</strain>
    </source>
</reference>
<feature type="region of interest" description="Disordered" evidence="8">
    <location>
        <begin position="103"/>
        <end position="243"/>
    </location>
</feature>
<evidence type="ECO:0000259" key="9">
    <source>
        <dbReference type="PROSITE" id="PS50073"/>
    </source>
</evidence>
<dbReference type="InterPro" id="IPR001083">
    <property type="entry name" value="Cu_fist_DNA-bd_dom"/>
</dbReference>
<dbReference type="GO" id="GO:0000978">
    <property type="term" value="F:RNA polymerase II cis-regulatory region sequence-specific DNA binding"/>
    <property type="evidence" value="ECO:0007669"/>
    <property type="project" value="TreeGrafter"/>
</dbReference>
<evidence type="ECO:0000313" key="10">
    <source>
        <dbReference type="EMBL" id="KAK3332163.1"/>
    </source>
</evidence>
<proteinExistence type="predicted"/>
<dbReference type="PRINTS" id="PR00617">
    <property type="entry name" value="COPPERFIST"/>
</dbReference>
<keyword evidence="2" id="KW-0479">Metal-binding</keyword>
<evidence type="ECO:0000256" key="4">
    <source>
        <dbReference type="ARBA" id="ARBA00023008"/>
    </source>
</evidence>
<evidence type="ECO:0000256" key="6">
    <source>
        <dbReference type="ARBA" id="ARBA00023163"/>
    </source>
</evidence>
<comment type="subcellular location">
    <subcellularLocation>
        <location evidence="1">Nucleus</location>
    </subcellularLocation>
</comment>
<keyword evidence="7" id="KW-0539">Nucleus</keyword>
<dbReference type="GO" id="GO:0006878">
    <property type="term" value="P:intracellular copper ion homeostasis"/>
    <property type="evidence" value="ECO:0007669"/>
    <property type="project" value="TreeGrafter"/>
</dbReference>
<sequence>MLIDGEKWACEACVRGHRVSNCQHHERPLQHINKKGRPVSQCQHCRAMRKSRASHIKCDCGEKTHKCMHLKTTVDGHKDSCCCNHGGRCTCCHKKDLPQLDTVPESDSDNDLEADVGTPSRSSKGGSRSRRRANTTNSDGMLSFDTNGHHKPTYKHTKPSQKCGPYQLTRVNSLHSTSSAGNRSMDNLLQNTGGSDSRSSKSSTNNSNSSSRSTSSSRIAQAQRSATSEATSPLMTGSSSSFAQLNGQLPPLDLSGIKYPPYVPNSADFFGNMSDHDQPMFSAGLSAASVDWSHYDGLEFSGKDAEFAPSNYSQPQSYGGFDYTGSEQVPTLTTTTSTSGEVSEVEDYLPSSLDDFDPNGGFRNASHGFSLGNSQASLLGGTDLSGLDFDDFKYMKTSTKFLTTASSLAGDEPNSLSNTAAGYGGFSPLDDDPAFWIGDYHGLPNLTDSPGEANMASFWEGQ</sequence>
<keyword evidence="11" id="KW-1185">Reference proteome</keyword>
<keyword evidence="5" id="KW-0805">Transcription regulation</keyword>
<dbReference type="GO" id="GO:0006879">
    <property type="term" value="P:intracellular iron ion homeostasis"/>
    <property type="evidence" value="ECO:0007669"/>
    <property type="project" value="TreeGrafter"/>
</dbReference>
<feature type="compositionally biased region" description="Polar residues" evidence="8">
    <location>
        <begin position="134"/>
        <end position="146"/>
    </location>
</feature>
<dbReference type="PANTHER" id="PTHR28088:SF5">
    <property type="entry name" value="TRANSCRIPTIONAL ACTIVATOR HAA1-RELATED"/>
    <property type="match status" value="1"/>
</dbReference>
<dbReference type="GO" id="GO:0045944">
    <property type="term" value="P:positive regulation of transcription by RNA polymerase II"/>
    <property type="evidence" value="ECO:0007669"/>
    <property type="project" value="TreeGrafter"/>
</dbReference>
<evidence type="ECO:0000313" key="11">
    <source>
        <dbReference type="Proteomes" id="UP001286456"/>
    </source>
</evidence>
<evidence type="ECO:0000256" key="3">
    <source>
        <dbReference type="ARBA" id="ARBA00022833"/>
    </source>
</evidence>
<dbReference type="PROSITE" id="PS50073">
    <property type="entry name" value="COPPER_FIST_2"/>
    <property type="match status" value="1"/>
</dbReference>
<dbReference type="InterPro" id="IPR036395">
    <property type="entry name" value="Cu_fist_DNA-bd_dom_sf"/>
</dbReference>
<name>A0AAE0MHR7_9PEZI</name>
<evidence type="ECO:0000256" key="8">
    <source>
        <dbReference type="SAM" id="MobiDB-lite"/>
    </source>
</evidence>
<dbReference type="Proteomes" id="UP001286456">
    <property type="component" value="Unassembled WGS sequence"/>
</dbReference>
<evidence type="ECO:0000256" key="5">
    <source>
        <dbReference type="ARBA" id="ARBA00023015"/>
    </source>
</evidence>
<dbReference type="SMART" id="SM01090">
    <property type="entry name" value="Copper-fist"/>
    <property type="match status" value="1"/>
</dbReference>
<evidence type="ECO:0000256" key="1">
    <source>
        <dbReference type="ARBA" id="ARBA00004123"/>
    </source>
</evidence>
<dbReference type="FunFam" id="3.90.430.10:FF:000001">
    <property type="entry name" value="Copper fist DNA-binding protein"/>
    <property type="match status" value="1"/>
</dbReference>
<dbReference type="InterPro" id="IPR051763">
    <property type="entry name" value="Copper_Homeo_Regul"/>
</dbReference>
<dbReference type="AlphaFoldDB" id="A0AAE0MHR7"/>
<keyword evidence="4" id="KW-0186">Copper</keyword>
<evidence type="ECO:0000256" key="2">
    <source>
        <dbReference type="ARBA" id="ARBA00022723"/>
    </source>
</evidence>
<feature type="compositionally biased region" description="Basic residues" evidence="8">
    <location>
        <begin position="149"/>
        <end position="159"/>
    </location>
</feature>
<dbReference type="SUPFAM" id="SSF57879">
    <property type="entry name" value="Zinc domain conserved in yeast copper-regulated transcription factors"/>
    <property type="match status" value="1"/>
</dbReference>
<dbReference type="SMART" id="SM00412">
    <property type="entry name" value="Cu_FIST"/>
    <property type="match status" value="1"/>
</dbReference>
<feature type="compositionally biased region" description="Polar residues" evidence="8">
    <location>
        <begin position="229"/>
        <end position="243"/>
    </location>
</feature>
<reference evidence="10" key="2">
    <citation type="submission" date="2023-06" db="EMBL/GenBank/DDBJ databases">
        <authorList>
            <consortium name="Lawrence Berkeley National Laboratory"/>
            <person name="Haridas S."/>
            <person name="Hensen N."/>
            <person name="Bonometti L."/>
            <person name="Westerberg I."/>
            <person name="Brannstrom I.O."/>
            <person name="Guillou S."/>
            <person name="Cros-Aarteil S."/>
            <person name="Calhoun S."/>
            <person name="Kuo A."/>
            <person name="Mondo S."/>
            <person name="Pangilinan J."/>
            <person name="Riley R."/>
            <person name="Labutti K."/>
            <person name="Andreopoulos B."/>
            <person name="Lipzen A."/>
            <person name="Chen C."/>
            <person name="Yanf M."/>
            <person name="Daum C."/>
            <person name="Ng V."/>
            <person name="Clum A."/>
            <person name="Steindorff A."/>
            <person name="Ohm R."/>
            <person name="Martin F."/>
            <person name="Silar P."/>
            <person name="Natvig D."/>
            <person name="Lalanne C."/>
            <person name="Gautier V."/>
            <person name="Ament-Velasquez S.L."/>
            <person name="Kruys A."/>
            <person name="Hutchinson M.I."/>
            <person name="Powell A.J."/>
            <person name="Barry K."/>
            <person name="Miller A.N."/>
            <person name="Grigoriev I.V."/>
            <person name="Debuchy R."/>
            <person name="Gladieux P."/>
            <person name="Thoren M.H."/>
            <person name="Johannesson H."/>
        </authorList>
    </citation>
    <scope>NUCLEOTIDE SEQUENCE</scope>
    <source>
        <strain evidence="10">SMH4131-1</strain>
    </source>
</reference>
<organism evidence="10 11">
    <name type="scientific">Cercophora scortea</name>
    <dbReference type="NCBI Taxonomy" id="314031"/>
    <lineage>
        <taxon>Eukaryota</taxon>
        <taxon>Fungi</taxon>
        <taxon>Dikarya</taxon>
        <taxon>Ascomycota</taxon>
        <taxon>Pezizomycotina</taxon>
        <taxon>Sordariomycetes</taxon>
        <taxon>Sordariomycetidae</taxon>
        <taxon>Sordariales</taxon>
        <taxon>Lasiosphaeriaceae</taxon>
        <taxon>Cercophora</taxon>
    </lineage>
</organism>
<evidence type="ECO:0000256" key="7">
    <source>
        <dbReference type="ARBA" id="ARBA00023242"/>
    </source>
</evidence>
<protein>
    <recommendedName>
        <fullName evidence="9">Copper-fist domain-containing protein</fullName>
    </recommendedName>
</protein>
<gene>
    <name evidence="10" type="ORF">B0T19DRAFT_439021</name>
</gene>
<dbReference type="GO" id="GO:0000981">
    <property type="term" value="F:DNA-binding transcription factor activity, RNA polymerase II-specific"/>
    <property type="evidence" value="ECO:0007669"/>
    <property type="project" value="TreeGrafter"/>
</dbReference>
<comment type="caution">
    <text evidence="10">The sequence shown here is derived from an EMBL/GenBank/DDBJ whole genome shotgun (WGS) entry which is preliminary data.</text>
</comment>
<dbReference type="EMBL" id="JAUEPO010000002">
    <property type="protein sequence ID" value="KAK3332163.1"/>
    <property type="molecule type" value="Genomic_DNA"/>
</dbReference>
<feature type="domain" description="Copper-fist" evidence="9">
    <location>
        <begin position="1"/>
        <end position="39"/>
    </location>
</feature>
<dbReference type="GO" id="GO:0005634">
    <property type="term" value="C:nucleus"/>
    <property type="evidence" value="ECO:0007669"/>
    <property type="project" value="UniProtKB-SubCell"/>
</dbReference>
<dbReference type="Pfam" id="PF00649">
    <property type="entry name" value="Copper-fist"/>
    <property type="match status" value="1"/>
</dbReference>